<comment type="caution">
    <text evidence="1">The sequence shown here is derived from an EMBL/GenBank/DDBJ whole genome shotgun (WGS) entry which is preliminary data.</text>
</comment>
<reference evidence="1 2" key="1">
    <citation type="journal article" date="2015" name="Genome Biol. Evol.">
        <title>The genome of winter moth (Operophtera brumata) provides a genomic perspective on sexual dimorphism and phenology.</title>
        <authorList>
            <person name="Derks M.F."/>
            <person name="Smit S."/>
            <person name="Salis L."/>
            <person name="Schijlen E."/>
            <person name="Bossers A."/>
            <person name="Mateman C."/>
            <person name="Pijl A.S."/>
            <person name="de Ridder D."/>
            <person name="Groenen M.A."/>
            <person name="Visser M.E."/>
            <person name="Megens H.J."/>
        </authorList>
    </citation>
    <scope>NUCLEOTIDE SEQUENCE [LARGE SCALE GENOMIC DNA]</scope>
    <source>
        <strain evidence="1">WM2013NL</strain>
        <tissue evidence="1">Head and thorax</tissue>
    </source>
</reference>
<evidence type="ECO:0000313" key="1">
    <source>
        <dbReference type="EMBL" id="KOB66598.1"/>
    </source>
</evidence>
<sequence>MDALAFDERFDEDDFISLRTRWMREREEHFDSLHDKDFDTRFRLTKPTVLSVLKSIEDKIEFPTNMTRNCIERFYGVWKRRFPCMAIGLGVSLENSFQIVIATAVLLNIARRSGEATPPDDSQVINLCIIFPASWDALLAHGNINNGKMDTGRTQRTNPNYRRRCDFVTNYFAQLAR</sequence>
<protein>
    <recommendedName>
        <fullName evidence="3">Nuclease HARBI1</fullName>
    </recommendedName>
</protein>
<name>A0A0L7KTK0_OPEBR</name>
<accession>A0A0L7KTK0</accession>
<evidence type="ECO:0008006" key="3">
    <source>
        <dbReference type="Google" id="ProtNLM"/>
    </source>
</evidence>
<gene>
    <name evidence="1" type="ORF">OBRU01_20948</name>
</gene>
<proteinExistence type="predicted"/>
<keyword evidence="2" id="KW-1185">Reference proteome</keyword>
<dbReference type="EMBL" id="JTDY01005811">
    <property type="protein sequence ID" value="KOB66598.1"/>
    <property type="molecule type" value="Genomic_DNA"/>
</dbReference>
<dbReference type="AlphaFoldDB" id="A0A0L7KTK0"/>
<dbReference type="Proteomes" id="UP000037510">
    <property type="component" value="Unassembled WGS sequence"/>
</dbReference>
<evidence type="ECO:0000313" key="2">
    <source>
        <dbReference type="Proteomes" id="UP000037510"/>
    </source>
</evidence>
<organism evidence="1 2">
    <name type="scientific">Operophtera brumata</name>
    <name type="common">Winter moth</name>
    <name type="synonym">Phalaena brumata</name>
    <dbReference type="NCBI Taxonomy" id="104452"/>
    <lineage>
        <taxon>Eukaryota</taxon>
        <taxon>Metazoa</taxon>
        <taxon>Ecdysozoa</taxon>
        <taxon>Arthropoda</taxon>
        <taxon>Hexapoda</taxon>
        <taxon>Insecta</taxon>
        <taxon>Pterygota</taxon>
        <taxon>Neoptera</taxon>
        <taxon>Endopterygota</taxon>
        <taxon>Lepidoptera</taxon>
        <taxon>Glossata</taxon>
        <taxon>Ditrysia</taxon>
        <taxon>Geometroidea</taxon>
        <taxon>Geometridae</taxon>
        <taxon>Larentiinae</taxon>
        <taxon>Operophtera</taxon>
    </lineage>
</organism>